<gene>
    <name evidence="2" type="ORF">LX78_00902</name>
</gene>
<feature type="domain" description="Alpha-L-glutamate ligase-related protein ATP-grasp" evidence="1">
    <location>
        <begin position="182"/>
        <end position="329"/>
    </location>
</feature>
<name>A0A316DNB4_9FLAO</name>
<dbReference type="AlphaFoldDB" id="A0A316DNB4"/>
<dbReference type="SUPFAM" id="SSF56059">
    <property type="entry name" value="Glutathione synthetase ATP-binding domain-like"/>
    <property type="match status" value="1"/>
</dbReference>
<accession>A0A316DNB4</accession>
<evidence type="ECO:0000259" key="1">
    <source>
        <dbReference type="Pfam" id="PF14397"/>
    </source>
</evidence>
<dbReference type="InterPro" id="IPR039523">
    <property type="entry name" value="RimK-rel_E_lig_ATP-grasp"/>
</dbReference>
<organism evidence="2 3">
    <name type="scientific">Xanthomarina spongicola</name>
    <dbReference type="NCBI Taxonomy" id="570520"/>
    <lineage>
        <taxon>Bacteria</taxon>
        <taxon>Pseudomonadati</taxon>
        <taxon>Bacteroidota</taxon>
        <taxon>Flavobacteriia</taxon>
        <taxon>Flavobacteriales</taxon>
        <taxon>Flavobacteriaceae</taxon>
        <taxon>Xanthomarina</taxon>
    </lineage>
</organism>
<dbReference type="OrthoDB" id="6315394at2"/>
<proteinExistence type="predicted"/>
<reference evidence="2 3" key="1">
    <citation type="submission" date="2018-05" db="EMBL/GenBank/DDBJ databases">
        <title>Genomic Encyclopedia of Archaeal and Bacterial Type Strains, Phase II (KMG-II): from individual species to whole genera.</title>
        <authorList>
            <person name="Goeker M."/>
        </authorList>
    </citation>
    <scope>NUCLEOTIDE SEQUENCE [LARGE SCALE GENOMIC DNA]</scope>
    <source>
        <strain evidence="2 3">DSM 22637</strain>
    </source>
</reference>
<evidence type="ECO:0000313" key="2">
    <source>
        <dbReference type="EMBL" id="PWK19554.1"/>
    </source>
</evidence>
<dbReference type="Proteomes" id="UP000245430">
    <property type="component" value="Unassembled WGS sequence"/>
</dbReference>
<evidence type="ECO:0000313" key="3">
    <source>
        <dbReference type="Proteomes" id="UP000245430"/>
    </source>
</evidence>
<protein>
    <submittedName>
        <fullName evidence="2">Putative polysaccharide biosynthesis protein</fullName>
    </submittedName>
</protein>
<dbReference type="Pfam" id="PF14397">
    <property type="entry name" value="ATPgrasp_ST"/>
    <property type="match status" value="1"/>
</dbReference>
<dbReference type="RefSeq" id="WP_109681451.1">
    <property type="nucleotide sequence ID" value="NZ_QGGP01000002.1"/>
</dbReference>
<dbReference type="EMBL" id="QGGP01000002">
    <property type="protein sequence ID" value="PWK19554.1"/>
    <property type="molecule type" value="Genomic_DNA"/>
</dbReference>
<comment type="caution">
    <text evidence="2">The sequence shown here is derived from an EMBL/GenBank/DDBJ whole genome shotgun (WGS) entry which is preliminary data.</text>
</comment>
<keyword evidence="3" id="KW-1185">Reference proteome</keyword>
<sequence>MIKKTAKNLVEEYQNWSYHSSHKKSAFRILKNIESVNGKTNPKFIKLSNEYASDILGWKGFAPWLHVYSAMAKTFKEGWIPDNYYGKIVVPKLKGNYGVIADYNSLTSLIFKSSFFPDCLYYANGLWFSTDYRVISDKEVKNIAFKESEKVVFKIDNSLQGRGVFFIEKNNFDSQELKSLGNGVLQKYIKQHSFFEDIMPNSVTTIRVTSVINDEGIVSVRACYLRVGRDSDTHVKSASHIRVPVNIATGTLNKYGYTTNWIQIENHPDTNYLFDKKQIPNFNKCIEAALDLHKMVPFTRSIGWDMILDENNNIQVMEWNGSHNDIKFSEATQGPCFTDLGWEKLWKLN</sequence>